<keyword evidence="1" id="KW-1133">Transmembrane helix</keyword>
<dbReference type="AlphaFoldDB" id="A0A2N8HCS6"/>
<dbReference type="EMBL" id="PJKA01000012">
    <property type="protein sequence ID" value="PNC17697.1"/>
    <property type="molecule type" value="Genomic_DNA"/>
</dbReference>
<proteinExistence type="predicted"/>
<feature type="transmembrane region" description="Helical" evidence="1">
    <location>
        <begin position="193"/>
        <end position="215"/>
    </location>
</feature>
<evidence type="ECO:0000259" key="2">
    <source>
        <dbReference type="Pfam" id="PF14237"/>
    </source>
</evidence>
<reference evidence="3 4" key="1">
    <citation type="journal article" date="2017" name="BMC Genomics">
        <title>Genome sequencing of 39 Akkermansia muciniphila isolates reveals its population structure, genomic and functional diverisity, and global distribution in mammalian gut microbiotas.</title>
        <authorList>
            <person name="Guo X."/>
            <person name="Li S."/>
            <person name="Zhang J."/>
            <person name="Wu F."/>
            <person name="Li X."/>
            <person name="Wu D."/>
            <person name="Zhang M."/>
            <person name="Ou Z."/>
            <person name="Jie Z."/>
            <person name="Yan Q."/>
            <person name="Li P."/>
            <person name="Yi J."/>
            <person name="Peng Y."/>
        </authorList>
    </citation>
    <scope>NUCLEOTIDE SEQUENCE [LARGE SCALE GENOMIC DNA]</scope>
    <source>
        <strain evidence="3 4">GP24</strain>
    </source>
</reference>
<evidence type="ECO:0000313" key="3">
    <source>
        <dbReference type="EMBL" id="PNC17697.1"/>
    </source>
</evidence>
<protein>
    <recommendedName>
        <fullName evidence="2">GYF domain-containing protein</fullName>
    </recommendedName>
</protein>
<feature type="domain" description="GYF" evidence="2">
    <location>
        <begin position="132"/>
        <end position="179"/>
    </location>
</feature>
<feature type="domain" description="GYF" evidence="2">
    <location>
        <begin position="42"/>
        <end position="87"/>
    </location>
</feature>
<feature type="transmembrane region" description="Helical" evidence="1">
    <location>
        <begin position="335"/>
        <end position="358"/>
    </location>
</feature>
<feature type="transmembrane region" description="Helical" evidence="1">
    <location>
        <begin position="227"/>
        <end position="245"/>
    </location>
</feature>
<gene>
    <name evidence="3" type="ORF">CXU22_08080</name>
</gene>
<accession>A0A2N8HCS6</accession>
<keyword evidence="1" id="KW-0812">Transmembrane</keyword>
<sequence>MACLCRSCKKQEDIHAREYLPAFKSSISIRLPHLAFMNNKQYYVTLPDKAQEGPYDEKDLITRYQAGEYPKGTLVWQEGMDSWILIETMMSNVERITNDERRTADCKPNTPPLPAIIPPPPPSIPDNFKKEYYVADYDGNKQGPYSLDELKNSVKTGKLYGSELGWKQGMTDWVSLEDILDTRPVTYYMEPQSWVACSFFCASSILSIALTIAFSERSYDAFMICRLMCRLTLLTASILLLIRLFKAWKVLQNISARIRIPSPGQAIGFLFIPLFNFYWGFVAFCKISSLGNKLLKRPGSIQLWPFLTYCILNILGFIVLVASGGASSRGAVERWLIVGNIISICSTACAIFLIYYINKLIFKYNKTK</sequence>
<organism evidence="3 4">
    <name type="scientific">Akkermansia muciniphila</name>
    <dbReference type="NCBI Taxonomy" id="239935"/>
    <lineage>
        <taxon>Bacteria</taxon>
        <taxon>Pseudomonadati</taxon>
        <taxon>Verrucomicrobiota</taxon>
        <taxon>Verrucomicrobiia</taxon>
        <taxon>Verrucomicrobiales</taxon>
        <taxon>Akkermansiaceae</taxon>
        <taxon>Akkermansia</taxon>
    </lineage>
</organism>
<dbReference type="InterPro" id="IPR025640">
    <property type="entry name" value="GYF_2"/>
</dbReference>
<keyword evidence="1" id="KW-0472">Membrane</keyword>
<name>A0A2N8HCS6_9BACT</name>
<evidence type="ECO:0000256" key="1">
    <source>
        <dbReference type="SAM" id="Phobius"/>
    </source>
</evidence>
<dbReference type="Pfam" id="PF14237">
    <property type="entry name" value="GYF_2"/>
    <property type="match status" value="2"/>
</dbReference>
<evidence type="ECO:0000313" key="4">
    <source>
        <dbReference type="Proteomes" id="UP000236000"/>
    </source>
</evidence>
<feature type="transmembrane region" description="Helical" evidence="1">
    <location>
        <begin position="265"/>
        <end position="285"/>
    </location>
</feature>
<dbReference type="OrthoDB" id="188379at2"/>
<comment type="caution">
    <text evidence="3">The sequence shown here is derived from an EMBL/GenBank/DDBJ whole genome shotgun (WGS) entry which is preliminary data.</text>
</comment>
<feature type="transmembrane region" description="Helical" evidence="1">
    <location>
        <begin position="306"/>
        <end position="323"/>
    </location>
</feature>
<dbReference type="Proteomes" id="UP000236000">
    <property type="component" value="Unassembled WGS sequence"/>
</dbReference>